<reference evidence="1 2" key="1">
    <citation type="submission" date="2017-11" db="EMBL/GenBank/DDBJ databases">
        <title>Genome-resolved metagenomics identifies genetic mobility, metabolic interactions, and unexpected diversity in perchlorate-reducing communities.</title>
        <authorList>
            <person name="Barnum T.P."/>
            <person name="Figueroa I.A."/>
            <person name="Carlstrom C.I."/>
            <person name="Lucas L.N."/>
            <person name="Engelbrektson A.L."/>
            <person name="Coates J.D."/>
        </authorList>
    </citation>
    <scope>NUCLEOTIDE SEQUENCE [LARGE SCALE GENOMIC DNA]</scope>
    <source>
        <strain evidence="1">BM301</strain>
    </source>
</reference>
<organism evidence="1 2">
    <name type="scientific">Sedimenticola selenatireducens</name>
    <dbReference type="NCBI Taxonomy" id="191960"/>
    <lineage>
        <taxon>Bacteria</taxon>
        <taxon>Pseudomonadati</taxon>
        <taxon>Pseudomonadota</taxon>
        <taxon>Gammaproteobacteria</taxon>
        <taxon>Chromatiales</taxon>
        <taxon>Sedimenticolaceae</taxon>
        <taxon>Sedimenticola</taxon>
    </lineage>
</organism>
<dbReference type="PIRSF" id="PIRSF029285">
    <property type="entry name" value="Aminopept"/>
    <property type="match status" value="1"/>
</dbReference>
<keyword evidence="1" id="KW-0645">Protease</keyword>
<dbReference type="EMBL" id="PKUN01000004">
    <property type="protein sequence ID" value="PLX62672.1"/>
    <property type="molecule type" value="Genomic_DNA"/>
</dbReference>
<dbReference type="GO" id="GO:0004177">
    <property type="term" value="F:aminopeptidase activity"/>
    <property type="evidence" value="ECO:0007669"/>
    <property type="project" value="UniProtKB-KW"/>
</dbReference>
<dbReference type="STRING" id="1111735.GCA_000428045_00471"/>
<sequence>MTGSWHPWRNRLILFALLGLLQGCSSLGYYSQSIGGHLQLMGQRQPISQLLQDPQTPRPLKQKLQKIGAMRTFATEVLGLPDNNSYRSYAALERDAVVWSVVAAPAFSIQPKQWCFLFVGCVSYRGYFSREQAERYADELQAQGLDVAVQPVPAYSTLGWFDDPLPSTVIQWPEARIAGLIFHELAHQQLYVRNDSAFNEAFASLVEQEGVERWLGGRDGPTFMQWQESHGRGRQLVDLLLTTRDALEVLYRRPLDRALMAQRKAALFQQLRERYTRLKQQWGGYGGFDCWFGRDLNNAHLASIATYEARVPAFRRLLEQAGGDLPTFYAASRALGQLPETVREERMQKLLREAGQ</sequence>
<keyword evidence="1" id="KW-0031">Aminopeptidase</keyword>
<evidence type="ECO:0000313" key="1">
    <source>
        <dbReference type="EMBL" id="PLX62672.1"/>
    </source>
</evidence>
<name>A0A2N6CZ82_9GAMM</name>
<accession>A0A2N6CZ82</accession>
<keyword evidence="1" id="KW-0378">Hydrolase</keyword>
<dbReference type="InterPro" id="IPR014553">
    <property type="entry name" value="Aminopept"/>
</dbReference>
<dbReference type="AlphaFoldDB" id="A0A2N6CZ82"/>
<comment type="caution">
    <text evidence="1">The sequence shown here is derived from an EMBL/GenBank/DDBJ whole genome shotgun (WGS) entry which is preliminary data.</text>
</comment>
<dbReference type="RefSeq" id="WP_273438244.1">
    <property type="nucleotide sequence ID" value="NZ_PKUN01000004.1"/>
</dbReference>
<proteinExistence type="predicted"/>
<dbReference type="Proteomes" id="UP000235015">
    <property type="component" value="Unassembled WGS sequence"/>
</dbReference>
<dbReference type="Pfam" id="PF10023">
    <property type="entry name" value="Aminopep"/>
    <property type="match status" value="1"/>
</dbReference>
<gene>
    <name evidence="1" type="ORF">C0630_05560</name>
</gene>
<protein>
    <submittedName>
        <fullName evidence="1">Aminopeptidase</fullName>
    </submittedName>
</protein>
<evidence type="ECO:0000313" key="2">
    <source>
        <dbReference type="Proteomes" id="UP000235015"/>
    </source>
</evidence>